<dbReference type="CDD" id="cd13733">
    <property type="entry name" value="SPRY_PRY_C-I_1"/>
    <property type="match status" value="1"/>
</dbReference>
<feature type="coiled-coil region" evidence="5">
    <location>
        <begin position="221"/>
        <end position="270"/>
    </location>
</feature>
<dbReference type="InterPro" id="IPR001841">
    <property type="entry name" value="Znf_RING"/>
</dbReference>
<dbReference type="SMART" id="SM00589">
    <property type="entry name" value="PRY"/>
    <property type="match status" value="1"/>
</dbReference>
<dbReference type="SMART" id="SM00336">
    <property type="entry name" value="BBOX"/>
    <property type="match status" value="1"/>
</dbReference>
<dbReference type="InterPro" id="IPR043136">
    <property type="entry name" value="B30.2/SPRY_sf"/>
</dbReference>
<gene>
    <name evidence="9" type="ORF">GOODEAATRI_009579</name>
</gene>
<dbReference type="PROSITE" id="PS50188">
    <property type="entry name" value="B302_SPRY"/>
    <property type="match status" value="1"/>
</dbReference>
<dbReference type="PRINTS" id="PR01407">
    <property type="entry name" value="BUTYPHLNCDUF"/>
</dbReference>
<dbReference type="PROSITE" id="PS00518">
    <property type="entry name" value="ZF_RING_1"/>
    <property type="match status" value="1"/>
</dbReference>
<dbReference type="Pfam" id="PF00643">
    <property type="entry name" value="zf-B_box"/>
    <property type="match status" value="1"/>
</dbReference>
<dbReference type="EMBL" id="JAHRIO010030525">
    <property type="protein sequence ID" value="MEQ2167974.1"/>
    <property type="molecule type" value="Genomic_DNA"/>
</dbReference>
<evidence type="ECO:0000256" key="4">
    <source>
        <dbReference type="PROSITE-ProRule" id="PRU00024"/>
    </source>
</evidence>
<dbReference type="Gene3D" id="3.30.40.10">
    <property type="entry name" value="Zinc/RING finger domain, C3HC4 (zinc finger)"/>
    <property type="match status" value="1"/>
</dbReference>
<dbReference type="Pfam" id="PF00622">
    <property type="entry name" value="SPRY"/>
    <property type="match status" value="1"/>
</dbReference>
<dbReference type="InterPro" id="IPR003879">
    <property type="entry name" value="Butyrophylin_SPRY"/>
</dbReference>
<feature type="domain" description="B box-type" evidence="7">
    <location>
        <begin position="128"/>
        <end position="165"/>
    </location>
</feature>
<dbReference type="PROSITE" id="PS50119">
    <property type="entry name" value="ZF_BBOX"/>
    <property type="match status" value="1"/>
</dbReference>
<feature type="domain" description="B30.2/SPRY" evidence="8">
    <location>
        <begin position="320"/>
        <end position="516"/>
    </location>
</feature>
<dbReference type="InterPro" id="IPR013320">
    <property type="entry name" value="ConA-like_dom_sf"/>
</dbReference>
<evidence type="ECO:0000256" key="3">
    <source>
        <dbReference type="ARBA" id="ARBA00022833"/>
    </source>
</evidence>
<evidence type="ECO:0000313" key="10">
    <source>
        <dbReference type="Proteomes" id="UP001476798"/>
    </source>
</evidence>
<evidence type="ECO:0000313" key="9">
    <source>
        <dbReference type="EMBL" id="MEQ2167974.1"/>
    </source>
</evidence>
<dbReference type="SUPFAM" id="SSF57850">
    <property type="entry name" value="RING/U-box"/>
    <property type="match status" value="1"/>
</dbReference>
<dbReference type="Gene3D" id="2.60.120.920">
    <property type="match status" value="1"/>
</dbReference>
<dbReference type="SUPFAM" id="SSF57845">
    <property type="entry name" value="B-box zinc-binding domain"/>
    <property type="match status" value="1"/>
</dbReference>
<dbReference type="InterPro" id="IPR050143">
    <property type="entry name" value="TRIM/RBCC"/>
</dbReference>
<dbReference type="Gene3D" id="3.30.160.60">
    <property type="entry name" value="Classic Zinc Finger"/>
    <property type="match status" value="1"/>
</dbReference>
<dbReference type="InterPro" id="IPR001870">
    <property type="entry name" value="B30.2/SPRY"/>
</dbReference>
<dbReference type="Pfam" id="PF13765">
    <property type="entry name" value="PRY"/>
    <property type="match status" value="1"/>
</dbReference>
<keyword evidence="2 4" id="KW-0863">Zinc-finger</keyword>
<dbReference type="InterPro" id="IPR003877">
    <property type="entry name" value="SPRY_dom"/>
</dbReference>
<keyword evidence="3" id="KW-0862">Zinc</keyword>
<dbReference type="InterPro" id="IPR013083">
    <property type="entry name" value="Znf_RING/FYVE/PHD"/>
</dbReference>
<dbReference type="InterPro" id="IPR000315">
    <property type="entry name" value="Znf_B-box"/>
</dbReference>
<dbReference type="SMART" id="SM00449">
    <property type="entry name" value="SPRY"/>
    <property type="match status" value="1"/>
</dbReference>
<evidence type="ECO:0000256" key="2">
    <source>
        <dbReference type="ARBA" id="ARBA00022771"/>
    </source>
</evidence>
<keyword evidence="5" id="KW-0175">Coiled coil</keyword>
<feature type="domain" description="RING-type" evidence="6">
    <location>
        <begin position="16"/>
        <end position="58"/>
    </location>
</feature>
<proteinExistence type="predicted"/>
<evidence type="ECO:0008006" key="11">
    <source>
        <dbReference type="Google" id="ProtNLM"/>
    </source>
</evidence>
<dbReference type="InterPro" id="IPR006574">
    <property type="entry name" value="PRY"/>
</dbReference>
<evidence type="ECO:0000259" key="6">
    <source>
        <dbReference type="PROSITE" id="PS50089"/>
    </source>
</evidence>
<dbReference type="CDD" id="cd16594">
    <property type="entry name" value="RING-HC_TRIM7-like_C-IV"/>
    <property type="match status" value="1"/>
</dbReference>
<dbReference type="SMART" id="SM00184">
    <property type="entry name" value="RING"/>
    <property type="match status" value="1"/>
</dbReference>
<evidence type="ECO:0000256" key="1">
    <source>
        <dbReference type="ARBA" id="ARBA00022723"/>
    </source>
</evidence>
<comment type="caution">
    <text evidence="9">The sequence shown here is derived from an EMBL/GenBank/DDBJ whole genome shotgun (WGS) entry which is preliminary data.</text>
</comment>
<evidence type="ECO:0000256" key="5">
    <source>
        <dbReference type="SAM" id="Coils"/>
    </source>
</evidence>
<dbReference type="Proteomes" id="UP001476798">
    <property type="component" value="Unassembled WGS sequence"/>
</dbReference>
<evidence type="ECO:0000259" key="8">
    <source>
        <dbReference type="PROSITE" id="PS50188"/>
    </source>
</evidence>
<sequence length="524" mass="59506">MAESSALEELQSELTCPVCLELFRDPVILECGHHFCQVCIIQCWEAKADELSSCPKCRKSCARKVRPNSLLCNVVDSVRRARTVDAAAGTPGWDPEGPLEMFEERELGSSMSSVASSIGHWPHLVVDMCEEHEEKLKLYCEDDQLPICLVCGMSRDHKTHNVIPITEAFENYRIFTSSFLSPGQDVDEQTGAEVSGFFCLILHGQAGDLEELVTTEFGRLREFLLEEEERIKERLQKEKEEKLNQLEEALTKATEQISQLESTVEKLRLKLKEEGNPEQLKVISSLPPCDRSPDECHKLKAAESLFERPPEVSVDLKSGEFLGPLQYRTLRKMSSILRPVVTLDPNTAYPCLWVSPCHTSVQVGKIQDNLPNNPERFTRYNIVLGSEAYFSGRHYWEVQVGCKKAWGLGIARASVNRKEEISLCPDDGFWTLVRRYKSDGTSEYEACTDADDTLIYPSKPPKRVGVYLDYGRGEVSFYDATEMSHLFTFYNANFKEPVFPYFNPWPIINGQNREPLTIVTPHWG</sequence>
<protein>
    <recommendedName>
        <fullName evidence="11">Zinc-binding protein A33-like</fullName>
    </recommendedName>
</protein>
<name>A0ABV0N9B0_9TELE</name>
<dbReference type="PANTHER" id="PTHR24103">
    <property type="entry name" value="E3 UBIQUITIN-PROTEIN LIGASE TRIM"/>
    <property type="match status" value="1"/>
</dbReference>
<dbReference type="Pfam" id="PF15227">
    <property type="entry name" value="zf-C3HC4_4"/>
    <property type="match status" value="1"/>
</dbReference>
<dbReference type="InterPro" id="IPR017907">
    <property type="entry name" value="Znf_RING_CS"/>
</dbReference>
<evidence type="ECO:0000259" key="7">
    <source>
        <dbReference type="PROSITE" id="PS50119"/>
    </source>
</evidence>
<dbReference type="SUPFAM" id="SSF49899">
    <property type="entry name" value="Concanavalin A-like lectins/glucanases"/>
    <property type="match status" value="1"/>
</dbReference>
<organism evidence="9 10">
    <name type="scientific">Goodea atripinnis</name>
    <dbReference type="NCBI Taxonomy" id="208336"/>
    <lineage>
        <taxon>Eukaryota</taxon>
        <taxon>Metazoa</taxon>
        <taxon>Chordata</taxon>
        <taxon>Craniata</taxon>
        <taxon>Vertebrata</taxon>
        <taxon>Euteleostomi</taxon>
        <taxon>Actinopterygii</taxon>
        <taxon>Neopterygii</taxon>
        <taxon>Teleostei</taxon>
        <taxon>Neoteleostei</taxon>
        <taxon>Acanthomorphata</taxon>
        <taxon>Ovalentaria</taxon>
        <taxon>Atherinomorphae</taxon>
        <taxon>Cyprinodontiformes</taxon>
        <taxon>Goodeidae</taxon>
        <taxon>Goodea</taxon>
    </lineage>
</organism>
<keyword evidence="10" id="KW-1185">Reference proteome</keyword>
<accession>A0ABV0N9B0</accession>
<dbReference type="PROSITE" id="PS50089">
    <property type="entry name" value="ZF_RING_2"/>
    <property type="match status" value="1"/>
</dbReference>
<reference evidence="9 10" key="1">
    <citation type="submission" date="2021-06" db="EMBL/GenBank/DDBJ databases">
        <authorList>
            <person name="Palmer J.M."/>
        </authorList>
    </citation>
    <scope>NUCLEOTIDE SEQUENCE [LARGE SCALE GENOMIC DNA]</scope>
    <source>
        <strain evidence="9 10">GA_2019</strain>
        <tissue evidence="9">Muscle</tissue>
    </source>
</reference>
<keyword evidence="1" id="KW-0479">Metal-binding</keyword>